<evidence type="ECO:0000313" key="3">
    <source>
        <dbReference type="Proteomes" id="UP001066276"/>
    </source>
</evidence>
<dbReference type="EMBL" id="JANPWB010000014">
    <property type="protein sequence ID" value="KAJ1100154.1"/>
    <property type="molecule type" value="Genomic_DNA"/>
</dbReference>
<evidence type="ECO:0000313" key="2">
    <source>
        <dbReference type="EMBL" id="KAJ1100154.1"/>
    </source>
</evidence>
<sequence length="68" mass="7370">MSRLCGPGRGALLLASTSVRRCQRGPRMGKCASCKWSRHLLGKTAGVAEEAEDQAGQEEEAINNRIRT</sequence>
<dbReference type="Proteomes" id="UP001066276">
    <property type="component" value="Chromosome 10"/>
</dbReference>
<evidence type="ECO:0000256" key="1">
    <source>
        <dbReference type="SAM" id="MobiDB-lite"/>
    </source>
</evidence>
<organism evidence="2 3">
    <name type="scientific">Pleurodeles waltl</name>
    <name type="common">Iberian ribbed newt</name>
    <dbReference type="NCBI Taxonomy" id="8319"/>
    <lineage>
        <taxon>Eukaryota</taxon>
        <taxon>Metazoa</taxon>
        <taxon>Chordata</taxon>
        <taxon>Craniata</taxon>
        <taxon>Vertebrata</taxon>
        <taxon>Euteleostomi</taxon>
        <taxon>Amphibia</taxon>
        <taxon>Batrachia</taxon>
        <taxon>Caudata</taxon>
        <taxon>Salamandroidea</taxon>
        <taxon>Salamandridae</taxon>
        <taxon>Pleurodelinae</taxon>
        <taxon>Pleurodeles</taxon>
    </lineage>
</organism>
<reference evidence="2" key="1">
    <citation type="journal article" date="2022" name="bioRxiv">
        <title>Sequencing and chromosome-scale assembly of the giantPleurodeles waltlgenome.</title>
        <authorList>
            <person name="Brown T."/>
            <person name="Elewa A."/>
            <person name="Iarovenko S."/>
            <person name="Subramanian E."/>
            <person name="Araus A.J."/>
            <person name="Petzold A."/>
            <person name="Susuki M."/>
            <person name="Suzuki K.-i.T."/>
            <person name="Hayashi T."/>
            <person name="Toyoda A."/>
            <person name="Oliveira C."/>
            <person name="Osipova E."/>
            <person name="Leigh N.D."/>
            <person name="Simon A."/>
            <person name="Yun M.H."/>
        </authorList>
    </citation>
    <scope>NUCLEOTIDE SEQUENCE</scope>
    <source>
        <strain evidence="2">20211129_DDA</strain>
        <tissue evidence="2">Liver</tissue>
    </source>
</reference>
<feature type="region of interest" description="Disordered" evidence="1">
    <location>
        <begin position="48"/>
        <end position="68"/>
    </location>
</feature>
<accession>A0AAV7MAM4</accession>
<feature type="compositionally biased region" description="Acidic residues" evidence="1">
    <location>
        <begin position="49"/>
        <end position="61"/>
    </location>
</feature>
<gene>
    <name evidence="2" type="ORF">NDU88_005241</name>
</gene>
<comment type="caution">
    <text evidence="2">The sequence shown here is derived from an EMBL/GenBank/DDBJ whole genome shotgun (WGS) entry which is preliminary data.</text>
</comment>
<dbReference type="AlphaFoldDB" id="A0AAV7MAM4"/>
<protein>
    <submittedName>
        <fullName evidence="2">Uncharacterized protein</fullName>
    </submittedName>
</protein>
<proteinExistence type="predicted"/>
<keyword evidence="3" id="KW-1185">Reference proteome</keyword>
<name>A0AAV7MAM4_PLEWA</name>